<dbReference type="EMBL" id="CACTIH010009047">
    <property type="protein sequence ID" value="CAA3020991.1"/>
    <property type="molecule type" value="Genomic_DNA"/>
</dbReference>
<dbReference type="AlphaFoldDB" id="A0A8S0USZ5"/>
<proteinExistence type="predicted"/>
<dbReference type="Gramene" id="OE9A092806T1">
    <property type="protein sequence ID" value="OE9A092806C1"/>
    <property type="gene ID" value="OE9A092806"/>
</dbReference>
<dbReference type="Proteomes" id="UP000594638">
    <property type="component" value="Unassembled WGS sequence"/>
</dbReference>
<gene>
    <name evidence="1" type="ORF">OLEA9_A092806</name>
</gene>
<protein>
    <submittedName>
        <fullName evidence="1">Uncharacterized protein</fullName>
    </submittedName>
</protein>
<dbReference type="OrthoDB" id="444540at2759"/>
<sequence>MSTPNLLIITDGRKGHCSDVESDDDVDFLDTPPNRQKTSRYFHPSIEERTTHEYFSTEPEGLETNIPIKLHETRADAEPDVTNVEQTMDKKGKGKIDPADDIEYPYFPPTPSFNLGIDSTPIISNIVSMDEMFKSKEVLQQVDSIIAGVVKETGVEEQVGVTTTTITKEQVVL</sequence>
<comment type="caution">
    <text evidence="1">The sequence shown here is derived from an EMBL/GenBank/DDBJ whole genome shotgun (WGS) entry which is preliminary data.</text>
</comment>
<evidence type="ECO:0000313" key="1">
    <source>
        <dbReference type="EMBL" id="CAA3020991.1"/>
    </source>
</evidence>
<accession>A0A8S0USZ5</accession>
<organism evidence="1 2">
    <name type="scientific">Olea europaea subsp. europaea</name>
    <dbReference type="NCBI Taxonomy" id="158383"/>
    <lineage>
        <taxon>Eukaryota</taxon>
        <taxon>Viridiplantae</taxon>
        <taxon>Streptophyta</taxon>
        <taxon>Embryophyta</taxon>
        <taxon>Tracheophyta</taxon>
        <taxon>Spermatophyta</taxon>
        <taxon>Magnoliopsida</taxon>
        <taxon>eudicotyledons</taxon>
        <taxon>Gunneridae</taxon>
        <taxon>Pentapetalae</taxon>
        <taxon>asterids</taxon>
        <taxon>lamiids</taxon>
        <taxon>Lamiales</taxon>
        <taxon>Oleaceae</taxon>
        <taxon>Oleeae</taxon>
        <taxon>Olea</taxon>
    </lineage>
</organism>
<reference evidence="1 2" key="1">
    <citation type="submission" date="2019-12" db="EMBL/GenBank/DDBJ databases">
        <authorList>
            <person name="Alioto T."/>
            <person name="Alioto T."/>
            <person name="Gomez Garrido J."/>
        </authorList>
    </citation>
    <scope>NUCLEOTIDE SEQUENCE [LARGE SCALE GENOMIC DNA]</scope>
</reference>
<keyword evidence="2" id="KW-1185">Reference proteome</keyword>
<evidence type="ECO:0000313" key="2">
    <source>
        <dbReference type="Proteomes" id="UP000594638"/>
    </source>
</evidence>
<name>A0A8S0USZ5_OLEEU</name>